<evidence type="ECO:0000313" key="3">
    <source>
        <dbReference type="Proteomes" id="UP000693946"/>
    </source>
</evidence>
<dbReference type="EMBL" id="JAGKHQ010000894">
    <property type="protein sequence ID" value="KAG7463269.1"/>
    <property type="molecule type" value="Genomic_DNA"/>
</dbReference>
<name>A0AAV6PHR6_SOLSE</name>
<dbReference type="Proteomes" id="UP000693946">
    <property type="component" value="Unassembled WGS sequence"/>
</dbReference>
<reference evidence="2" key="2">
    <citation type="submission" date="2021-03" db="EMBL/GenBank/DDBJ databases">
        <authorList>
            <person name="Guerrero-Cozar I."/>
            <person name="Gomez-Garrido J."/>
            <person name="Berbel C."/>
            <person name="Martinez-Blanch J.F."/>
            <person name="Alioto T."/>
            <person name="Claros M.G."/>
            <person name="Gagnaire P.A."/>
            <person name="Manchado M."/>
        </authorList>
    </citation>
    <scope>NUCLEOTIDE SEQUENCE</scope>
    <source>
        <strain evidence="2">Sse05_10M</strain>
        <tissue evidence="2">Blood</tissue>
    </source>
</reference>
<evidence type="ECO:0000256" key="1">
    <source>
        <dbReference type="SAM" id="MobiDB-lite"/>
    </source>
</evidence>
<feature type="non-terminal residue" evidence="2">
    <location>
        <position position="137"/>
    </location>
</feature>
<dbReference type="AlphaFoldDB" id="A0AAV6PHR6"/>
<feature type="region of interest" description="Disordered" evidence="1">
    <location>
        <begin position="118"/>
        <end position="137"/>
    </location>
</feature>
<feature type="compositionally biased region" description="Basic and acidic residues" evidence="1">
    <location>
        <begin position="18"/>
        <end position="35"/>
    </location>
</feature>
<reference evidence="2 3" key="1">
    <citation type="journal article" date="2021" name="Sci. Rep.">
        <title>Chromosome anchoring in Senegalese sole (Solea senegalensis) reveals sex-associated markers and genome rearrangements in flatfish.</title>
        <authorList>
            <person name="Guerrero-Cozar I."/>
            <person name="Gomez-Garrido J."/>
            <person name="Berbel C."/>
            <person name="Martinez-Blanch J.F."/>
            <person name="Alioto T."/>
            <person name="Claros M.G."/>
            <person name="Gagnaire P.A."/>
            <person name="Manchado M."/>
        </authorList>
    </citation>
    <scope>NUCLEOTIDE SEQUENCE [LARGE SCALE GENOMIC DNA]</scope>
    <source>
        <strain evidence="2">Sse05_10M</strain>
    </source>
</reference>
<sequence>MIQIKDSEEEAPPSKTTLCEEHEGQRRIHQQRPDSARPGPSCVSMKSDQSMDQPVSFKQEQRSDAGGWRSSQKSPGPDSARPGPSCVSMKSDKSIDRYIDFKDGQKHGELIDDQQRTEVLSGQSVQQHGADLDSIFK</sequence>
<comment type="caution">
    <text evidence="2">The sequence shown here is derived from an EMBL/GenBank/DDBJ whole genome shotgun (WGS) entry which is preliminary data.</text>
</comment>
<keyword evidence="3" id="KW-1185">Reference proteome</keyword>
<feature type="region of interest" description="Disordered" evidence="1">
    <location>
        <begin position="1"/>
        <end position="93"/>
    </location>
</feature>
<feature type="compositionally biased region" description="Polar residues" evidence="1">
    <location>
        <begin position="118"/>
        <end position="127"/>
    </location>
</feature>
<dbReference type="EMBL" id="JAGKHQ010000894">
    <property type="protein sequence ID" value="KAG7463270.1"/>
    <property type="molecule type" value="Genomic_DNA"/>
</dbReference>
<gene>
    <name evidence="2" type="ORF">JOB18_030903</name>
</gene>
<feature type="compositionally biased region" description="Polar residues" evidence="1">
    <location>
        <begin position="44"/>
        <end position="58"/>
    </location>
</feature>
<proteinExistence type="predicted"/>
<evidence type="ECO:0000313" key="2">
    <source>
        <dbReference type="EMBL" id="KAG7463270.1"/>
    </source>
</evidence>
<organism evidence="2 3">
    <name type="scientific">Solea senegalensis</name>
    <name type="common">Senegalese sole</name>
    <dbReference type="NCBI Taxonomy" id="28829"/>
    <lineage>
        <taxon>Eukaryota</taxon>
        <taxon>Metazoa</taxon>
        <taxon>Chordata</taxon>
        <taxon>Craniata</taxon>
        <taxon>Vertebrata</taxon>
        <taxon>Euteleostomi</taxon>
        <taxon>Actinopterygii</taxon>
        <taxon>Neopterygii</taxon>
        <taxon>Teleostei</taxon>
        <taxon>Neoteleostei</taxon>
        <taxon>Acanthomorphata</taxon>
        <taxon>Carangaria</taxon>
        <taxon>Pleuronectiformes</taxon>
        <taxon>Pleuronectoidei</taxon>
        <taxon>Soleidae</taxon>
        <taxon>Solea</taxon>
    </lineage>
</organism>
<accession>A0AAV6PHR6</accession>
<protein>
    <submittedName>
        <fullName evidence="2">Uncharacterized protein</fullName>
    </submittedName>
</protein>